<keyword evidence="15" id="KW-0010">Activator</keyword>
<keyword evidence="9" id="KW-0677">Repeat</keyword>
<comment type="subunit">
    <text evidence="20">Component of the 17S U2 SnRNP complex, a ribonucleoprotein complex that contains small nuclear RNA (snRNA) U2 and a number of specific proteins. Within the 17S U2 SnRNP complex, interacts (via UHM region) directly with SF3B1. Component of a complex which is at least composed of HTATSF1/Tat-SF1, the P-TEFb complex components CDK9 and CCNT1, RNA polymerase II, SUPT5H, and NCL/nucleolin. Interacts with GTF2F2/RAP30 and POLR2A. Interacts with TCERG1/CA150. Interacts with (poly-ADP-ribosylated) RPA1; promoting HTATSF1 recruitment to DNA damage sites. Interacts (when phosphorylated) with TOPBP1; promoting recruitment of TOPBP1 to DNA damage sites during S-phase.</text>
</comment>
<keyword evidence="4" id="KW-0158">Chromosome</keyword>
<dbReference type="PANTHER" id="PTHR15608:SF0">
    <property type="entry name" value="HIV TAT-SPECIFIC FACTOR 1"/>
    <property type="match status" value="1"/>
</dbReference>
<evidence type="ECO:0000256" key="3">
    <source>
        <dbReference type="ARBA" id="ARBA00007747"/>
    </source>
</evidence>
<feature type="compositionally biased region" description="Basic and acidic residues" evidence="24">
    <location>
        <begin position="410"/>
        <end position="429"/>
    </location>
</feature>
<keyword evidence="14" id="KW-0805">Transcription regulation</keyword>
<dbReference type="CDD" id="cd12281">
    <property type="entry name" value="RRM1_TatSF1_like"/>
    <property type="match status" value="1"/>
</dbReference>
<reference evidence="27" key="1">
    <citation type="submission" date="2011-07" db="EMBL/GenBank/DDBJ databases">
        <authorList>
            <consortium name="Caenorhabditis brenneri Sequencing and Analysis Consortium"/>
            <person name="Wilson R.K."/>
        </authorList>
    </citation>
    <scope>NUCLEOTIDE SEQUENCE [LARGE SCALE GENOMIC DNA]</scope>
    <source>
        <strain evidence="27">PB2801</strain>
    </source>
</reference>
<keyword evidence="8" id="KW-0747">Spliceosome</keyword>
<dbReference type="Proteomes" id="UP000008068">
    <property type="component" value="Unassembled WGS sequence"/>
</dbReference>
<feature type="compositionally biased region" description="Acidic residues" evidence="24">
    <location>
        <begin position="1"/>
        <end position="13"/>
    </location>
</feature>
<evidence type="ECO:0000256" key="9">
    <source>
        <dbReference type="ARBA" id="ARBA00022737"/>
    </source>
</evidence>
<keyword evidence="23" id="KW-0175">Coiled coil</keyword>
<dbReference type="STRING" id="135651.G0MM10"/>
<keyword evidence="13" id="KW-0007">Acetylation</keyword>
<evidence type="ECO:0000256" key="7">
    <source>
        <dbReference type="ARBA" id="ARBA00022664"/>
    </source>
</evidence>
<evidence type="ECO:0000256" key="2">
    <source>
        <dbReference type="ARBA" id="ARBA00004286"/>
    </source>
</evidence>
<evidence type="ECO:0000259" key="25">
    <source>
        <dbReference type="PROSITE" id="PS50102"/>
    </source>
</evidence>
<dbReference type="InterPro" id="IPR000504">
    <property type="entry name" value="RRM_dom"/>
</dbReference>
<dbReference type="FunFam" id="3.30.70.330:FF:000202">
    <property type="entry name" value="HIV Tat-specific factor 1"/>
    <property type="match status" value="1"/>
</dbReference>
<feature type="compositionally biased region" description="Acidic residues" evidence="24">
    <location>
        <begin position="441"/>
        <end position="470"/>
    </location>
</feature>
<dbReference type="EMBL" id="GL379801">
    <property type="protein sequence ID" value="EGT36595.1"/>
    <property type="molecule type" value="Genomic_DNA"/>
</dbReference>
<dbReference type="InterPro" id="IPR012677">
    <property type="entry name" value="Nucleotide-bd_a/b_plait_sf"/>
</dbReference>
<evidence type="ECO:0000256" key="23">
    <source>
        <dbReference type="SAM" id="Coils"/>
    </source>
</evidence>
<dbReference type="OrthoDB" id="10258585at2759"/>
<sequence length="470" mass="54986">MSDFVPETEENEEEPPKLEPVAKMAKVAEPETVVIDQNFSRRFLNNKWYGKYGEEGELLEHVKEDWVPVPEDEQEFLSQLWFEQEDQEKTARKHYDWDEEKREWVPKANSTAQEQLEVNEDFIAEYQANYGVQYDEIYKKMDDELQQKTAKIQKEQEEKKELKRKKKKGLHTEEEKKEGWVDLGDKVHAVYVSNLPEDITDEEFQEFMSKCGVIQPDIRTNKPKCKLYRDENGELKGDGRCCYIKKESIDLACNILDGSQFKGNTVKVEEAHFEMKGDFDPSRKRKKLTVAQKKRYMEQQNKIFEWTPDKPRNYRPKSDCTVIVKNLFTLEMMAKNAALMLDLKEEMTQSCQKYGSVKKVVVYDNHPEGVVSVTFVTTEESDMAVKYLNGRVVDGRKLTAELWDGKTKYKVQETEESEERRRKEFEKFIKGGGGGAKEGSGEESSDSDDEEEEKQEEDDVEMKEGEEEED</sequence>
<dbReference type="CDD" id="cd12282">
    <property type="entry name" value="RRM2_TatSF1_like"/>
    <property type="match status" value="1"/>
</dbReference>
<dbReference type="GO" id="GO:0003723">
    <property type="term" value="F:RNA binding"/>
    <property type="evidence" value="ECO:0007669"/>
    <property type="project" value="UniProtKB-UniRule"/>
</dbReference>
<evidence type="ECO:0000256" key="18">
    <source>
        <dbReference type="ARBA" id="ARBA00023204"/>
    </source>
</evidence>
<dbReference type="GO" id="GO:0000398">
    <property type="term" value="P:mRNA splicing, via spliceosome"/>
    <property type="evidence" value="ECO:0007669"/>
    <property type="project" value="InterPro"/>
</dbReference>
<dbReference type="PANTHER" id="PTHR15608">
    <property type="entry name" value="SPLICING FACTOR U2AF-ASSOCIATED PROTEIN 2"/>
    <property type="match status" value="1"/>
</dbReference>
<keyword evidence="17" id="KW-0508">mRNA splicing</keyword>
<keyword evidence="6" id="KW-0597">Phosphoprotein</keyword>
<keyword evidence="5" id="KW-1017">Isopeptide bond</keyword>
<comment type="subcellular location">
    <subcellularLocation>
        <location evidence="2">Chromosome</location>
    </subcellularLocation>
    <subcellularLocation>
        <location evidence="1">Nucleus</location>
    </subcellularLocation>
</comment>
<evidence type="ECO:0000256" key="16">
    <source>
        <dbReference type="ARBA" id="ARBA00023163"/>
    </source>
</evidence>
<dbReference type="GO" id="GO:0005684">
    <property type="term" value="C:U2-type spliceosomal complex"/>
    <property type="evidence" value="ECO:0007669"/>
    <property type="project" value="UniProtKB-ARBA"/>
</dbReference>
<evidence type="ECO:0000256" key="17">
    <source>
        <dbReference type="ARBA" id="ARBA00023187"/>
    </source>
</evidence>
<feature type="domain" description="RRM" evidence="25">
    <location>
        <begin position="320"/>
        <end position="405"/>
    </location>
</feature>
<proteinExistence type="inferred from homology"/>
<dbReference type="SUPFAM" id="SSF54928">
    <property type="entry name" value="RNA-binding domain, RBD"/>
    <property type="match status" value="2"/>
</dbReference>
<dbReference type="InterPro" id="IPR035979">
    <property type="entry name" value="RBD_domain_sf"/>
</dbReference>
<feature type="region of interest" description="Disordered" evidence="24">
    <location>
        <begin position="1"/>
        <end position="23"/>
    </location>
</feature>
<dbReference type="FunFam" id="3.30.70.330:FF:000105">
    <property type="entry name" value="HIV Tat-specific factor 1 homolog"/>
    <property type="match status" value="1"/>
</dbReference>
<evidence type="ECO:0000256" key="10">
    <source>
        <dbReference type="ARBA" id="ARBA00022763"/>
    </source>
</evidence>
<dbReference type="GO" id="GO:0006281">
    <property type="term" value="P:DNA repair"/>
    <property type="evidence" value="ECO:0007669"/>
    <property type="project" value="UniProtKB-KW"/>
</dbReference>
<evidence type="ECO:0000256" key="11">
    <source>
        <dbReference type="ARBA" id="ARBA00022843"/>
    </source>
</evidence>
<evidence type="ECO:0000256" key="15">
    <source>
        <dbReference type="ARBA" id="ARBA00023159"/>
    </source>
</evidence>
<keyword evidence="7" id="KW-0507">mRNA processing</keyword>
<dbReference type="OMA" id="QERIFEW"/>
<evidence type="ECO:0000256" key="12">
    <source>
        <dbReference type="ARBA" id="ARBA00022884"/>
    </source>
</evidence>
<feature type="domain" description="RRM" evidence="25">
    <location>
        <begin position="188"/>
        <end position="273"/>
    </location>
</feature>
<evidence type="ECO:0000256" key="20">
    <source>
        <dbReference type="ARBA" id="ARBA00062124"/>
    </source>
</evidence>
<gene>
    <name evidence="26" type="ORF">CAEBREN_04351</name>
</gene>
<evidence type="ECO:0000256" key="13">
    <source>
        <dbReference type="ARBA" id="ARBA00022990"/>
    </source>
</evidence>
<dbReference type="GO" id="GO:0005694">
    <property type="term" value="C:chromosome"/>
    <property type="evidence" value="ECO:0007669"/>
    <property type="project" value="UniProtKB-SubCell"/>
</dbReference>
<dbReference type="GO" id="GO:0005686">
    <property type="term" value="C:U2 snRNP"/>
    <property type="evidence" value="ECO:0007669"/>
    <property type="project" value="TreeGrafter"/>
</dbReference>
<keyword evidence="12 22" id="KW-0694">RNA-binding</keyword>
<dbReference type="Gene3D" id="3.30.70.330">
    <property type="match status" value="2"/>
</dbReference>
<protein>
    <recommendedName>
        <fullName evidence="21">17S U2 SnRNP complex component HTATSF1</fullName>
    </recommendedName>
</protein>
<evidence type="ECO:0000313" key="26">
    <source>
        <dbReference type="EMBL" id="EGT36595.1"/>
    </source>
</evidence>
<keyword evidence="27" id="KW-1185">Reference proteome</keyword>
<feature type="region of interest" description="Disordered" evidence="24">
    <location>
        <begin position="410"/>
        <end position="470"/>
    </location>
</feature>
<dbReference type="Pfam" id="PF00076">
    <property type="entry name" value="RRM_1"/>
    <property type="match status" value="2"/>
</dbReference>
<name>G0MM10_CAEBE</name>
<evidence type="ECO:0000256" key="21">
    <source>
        <dbReference type="ARBA" id="ARBA00073773"/>
    </source>
</evidence>
<keyword evidence="19" id="KW-0539">Nucleus</keyword>
<dbReference type="InterPro" id="IPR034392">
    <property type="entry name" value="TatSF1-like_RRM1"/>
</dbReference>
<dbReference type="eggNOG" id="KOG1548">
    <property type="taxonomic scope" value="Eukaryota"/>
</dbReference>
<dbReference type="AlphaFoldDB" id="G0MM10"/>
<accession>G0MM10</accession>
<dbReference type="InParanoid" id="G0MM10"/>
<keyword evidence="10" id="KW-0227">DNA damage</keyword>
<evidence type="ECO:0000256" key="1">
    <source>
        <dbReference type="ARBA" id="ARBA00004123"/>
    </source>
</evidence>
<feature type="coiled-coil region" evidence="23">
    <location>
        <begin position="138"/>
        <end position="172"/>
    </location>
</feature>
<dbReference type="PROSITE" id="PS50102">
    <property type="entry name" value="RRM"/>
    <property type="match status" value="2"/>
</dbReference>
<evidence type="ECO:0000256" key="14">
    <source>
        <dbReference type="ARBA" id="ARBA00023015"/>
    </source>
</evidence>
<evidence type="ECO:0000256" key="19">
    <source>
        <dbReference type="ARBA" id="ARBA00023242"/>
    </source>
</evidence>
<dbReference type="SMART" id="SM00360">
    <property type="entry name" value="RRM"/>
    <property type="match status" value="2"/>
</dbReference>
<evidence type="ECO:0000256" key="5">
    <source>
        <dbReference type="ARBA" id="ARBA00022499"/>
    </source>
</evidence>
<keyword evidence="11" id="KW-0832">Ubl conjugation</keyword>
<evidence type="ECO:0000256" key="22">
    <source>
        <dbReference type="PROSITE-ProRule" id="PRU00176"/>
    </source>
</evidence>
<organism evidence="27">
    <name type="scientific">Caenorhabditis brenneri</name>
    <name type="common">Nematode worm</name>
    <dbReference type="NCBI Taxonomy" id="135651"/>
    <lineage>
        <taxon>Eukaryota</taxon>
        <taxon>Metazoa</taxon>
        <taxon>Ecdysozoa</taxon>
        <taxon>Nematoda</taxon>
        <taxon>Chromadorea</taxon>
        <taxon>Rhabditida</taxon>
        <taxon>Rhabditina</taxon>
        <taxon>Rhabditomorpha</taxon>
        <taxon>Rhabditoidea</taxon>
        <taxon>Rhabditidae</taxon>
        <taxon>Peloderinae</taxon>
        <taxon>Caenorhabditis</taxon>
    </lineage>
</organism>
<evidence type="ECO:0000256" key="4">
    <source>
        <dbReference type="ARBA" id="ARBA00022454"/>
    </source>
</evidence>
<dbReference type="FunCoup" id="G0MM10">
    <property type="interactions" value="1465"/>
</dbReference>
<comment type="similarity">
    <text evidence="3">Belongs to the HTATSF1 family.</text>
</comment>
<evidence type="ECO:0000256" key="8">
    <source>
        <dbReference type="ARBA" id="ARBA00022728"/>
    </source>
</evidence>
<dbReference type="InterPro" id="IPR034393">
    <property type="entry name" value="TatSF1-like"/>
</dbReference>
<evidence type="ECO:0000256" key="6">
    <source>
        <dbReference type="ARBA" id="ARBA00022553"/>
    </source>
</evidence>
<evidence type="ECO:0000313" key="27">
    <source>
        <dbReference type="Proteomes" id="UP000008068"/>
    </source>
</evidence>
<keyword evidence="16" id="KW-0804">Transcription</keyword>
<dbReference type="HOGENOM" id="CLU_026945_6_2_1"/>
<keyword evidence="18" id="KW-0234">DNA repair</keyword>
<evidence type="ECO:0000256" key="24">
    <source>
        <dbReference type="SAM" id="MobiDB-lite"/>
    </source>
</evidence>